<dbReference type="GO" id="GO:0003677">
    <property type="term" value="F:DNA binding"/>
    <property type="evidence" value="ECO:0007669"/>
    <property type="project" value="UniProtKB-KW"/>
</dbReference>
<dbReference type="InterPro" id="IPR047057">
    <property type="entry name" value="MerR_fam"/>
</dbReference>
<dbReference type="InterPro" id="IPR009061">
    <property type="entry name" value="DNA-bd_dom_put_sf"/>
</dbReference>
<evidence type="ECO:0000313" key="3">
    <source>
        <dbReference type="EMBL" id="SHI13001.1"/>
    </source>
</evidence>
<dbReference type="OrthoDB" id="6160at2"/>
<dbReference type="GO" id="GO:0003700">
    <property type="term" value="F:DNA-binding transcription factor activity"/>
    <property type="evidence" value="ECO:0007669"/>
    <property type="project" value="InterPro"/>
</dbReference>
<dbReference type="EMBL" id="FQXV01000009">
    <property type="protein sequence ID" value="SHI13001.1"/>
    <property type="molecule type" value="Genomic_DNA"/>
</dbReference>
<feature type="domain" description="HTH merR-type" evidence="2">
    <location>
        <begin position="1"/>
        <end position="71"/>
    </location>
</feature>
<gene>
    <name evidence="3" type="ORF">SAMN02745823_02643</name>
</gene>
<dbReference type="SMART" id="SM00422">
    <property type="entry name" value="HTH_MERR"/>
    <property type="match status" value="1"/>
</dbReference>
<proteinExistence type="predicted"/>
<reference evidence="3 4" key="1">
    <citation type="submission" date="2016-11" db="EMBL/GenBank/DDBJ databases">
        <authorList>
            <person name="Jaros S."/>
            <person name="Januszkiewicz K."/>
            <person name="Wedrychowicz H."/>
        </authorList>
    </citation>
    <scope>NUCLEOTIDE SEQUENCE [LARGE SCALE GENOMIC DNA]</scope>
    <source>
        <strain evidence="3 4">DSM 10068</strain>
    </source>
</reference>
<dbReference type="PROSITE" id="PS50937">
    <property type="entry name" value="HTH_MERR_2"/>
    <property type="match status" value="1"/>
</dbReference>
<dbReference type="Proteomes" id="UP000183995">
    <property type="component" value="Unassembled WGS sequence"/>
</dbReference>
<dbReference type="SUPFAM" id="SSF46955">
    <property type="entry name" value="Putative DNA-binding domain"/>
    <property type="match status" value="1"/>
</dbReference>
<dbReference type="RefSeq" id="WP_073079783.1">
    <property type="nucleotide sequence ID" value="NZ_FQXV01000009.1"/>
</dbReference>
<sequence>MGYTIKEVSEKYNITPYTLRYYEKEGLIPSVHREENGHRQYSDTDLDWVQIVCCMRSTGMSIEYIKKYIDLCLLGENTIPERRKIILCQKEILENHINEYKKLLSVVNKKLRHYDELQENEGHAVHACLGD</sequence>
<dbReference type="Gene3D" id="1.10.1660.10">
    <property type="match status" value="1"/>
</dbReference>
<accession>A0A1M5YM17</accession>
<dbReference type="AlphaFoldDB" id="A0A1M5YM17"/>
<dbReference type="Pfam" id="PF13411">
    <property type="entry name" value="MerR_1"/>
    <property type="match status" value="1"/>
</dbReference>
<dbReference type="STRING" id="1123282.SAMN02745823_02643"/>
<organism evidence="3 4">
    <name type="scientific">Sporobacter termitidis DSM 10068</name>
    <dbReference type="NCBI Taxonomy" id="1123282"/>
    <lineage>
        <taxon>Bacteria</taxon>
        <taxon>Bacillati</taxon>
        <taxon>Bacillota</taxon>
        <taxon>Clostridia</taxon>
        <taxon>Eubacteriales</taxon>
        <taxon>Oscillospiraceae</taxon>
        <taxon>Sporobacter</taxon>
    </lineage>
</organism>
<name>A0A1M5YM17_9FIRM</name>
<keyword evidence="4" id="KW-1185">Reference proteome</keyword>
<dbReference type="PANTHER" id="PTHR30204">
    <property type="entry name" value="REDOX-CYCLING DRUG-SENSING TRANSCRIPTIONAL ACTIVATOR SOXR"/>
    <property type="match status" value="1"/>
</dbReference>
<dbReference type="CDD" id="cd01109">
    <property type="entry name" value="HTH_YyaN"/>
    <property type="match status" value="1"/>
</dbReference>
<evidence type="ECO:0000313" key="4">
    <source>
        <dbReference type="Proteomes" id="UP000183995"/>
    </source>
</evidence>
<evidence type="ECO:0000259" key="2">
    <source>
        <dbReference type="PROSITE" id="PS50937"/>
    </source>
</evidence>
<protein>
    <submittedName>
        <fullName evidence="3">DNA-binding transcriptional regulator, MerR family</fullName>
    </submittedName>
</protein>
<dbReference type="InterPro" id="IPR000551">
    <property type="entry name" value="MerR-type_HTH_dom"/>
</dbReference>
<dbReference type="PANTHER" id="PTHR30204:SF82">
    <property type="entry name" value="TRANSCRIPTIONAL REGULATOR, MERR FAMILY"/>
    <property type="match status" value="1"/>
</dbReference>
<evidence type="ECO:0000256" key="1">
    <source>
        <dbReference type="ARBA" id="ARBA00023125"/>
    </source>
</evidence>
<keyword evidence="1 3" id="KW-0238">DNA-binding</keyword>